<feature type="compositionally biased region" description="Basic residues" evidence="2">
    <location>
        <begin position="1449"/>
        <end position="1459"/>
    </location>
</feature>
<feature type="region of interest" description="Disordered" evidence="2">
    <location>
        <begin position="155"/>
        <end position="285"/>
    </location>
</feature>
<feature type="region of interest" description="Disordered" evidence="2">
    <location>
        <begin position="1274"/>
        <end position="1295"/>
    </location>
</feature>
<proteinExistence type="predicted"/>
<feature type="compositionally biased region" description="Low complexity" evidence="2">
    <location>
        <begin position="647"/>
        <end position="664"/>
    </location>
</feature>
<keyword evidence="3" id="KW-0472">Membrane</keyword>
<feature type="region of interest" description="Disordered" evidence="2">
    <location>
        <begin position="314"/>
        <end position="333"/>
    </location>
</feature>
<feature type="compositionally biased region" description="Basic and acidic residues" evidence="2">
    <location>
        <begin position="1110"/>
        <end position="1121"/>
    </location>
</feature>
<feature type="region of interest" description="Disordered" evidence="2">
    <location>
        <begin position="537"/>
        <end position="577"/>
    </location>
</feature>
<feature type="compositionally biased region" description="Low complexity" evidence="2">
    <location>
        <begin position="1307"/>
        <end position="1319"/>
    </location>
</feature>
<feature type="region of interest" description="Disordered" evidence="2">
    <location>
        <begin position="638"/>
        <end position="670"/>
    </location>
</feature>
<evidence type="ECO:0000313" key="5">
    <source>
        <dbReference type="EMBL" id="CEL69166.1"/>
    </source>
</evidence>
<organism evidence="4 6">
    <name type="scientific">Neospora caninum (strain Liverpool)</name>
    <dbReference type="NCBI Taxonomy" id="572307"/>
    <lineage>
        <taxon>Eukaryota</taxon>
        <taxon>Sar</taxon>
        <taxon>Alveolata</taxon>
        <taxon>Apicomplexa</taxon>
        <taxon>Conoidasida</taxon>
        <taxon>Coccidia</taxon>
        <taxon>Eucoccidiorida</taxon>
        <taxon>Eimeriorina</taxon>
        <taxon>Sarcocystidae</taxon>
        <taxon>Neospora</taxon>
    </lineage>
</organism>
<accession>F0VK53</accession>
<dbReference type="SUPFAM" id="SSF47923">
    <property type="entry name" value="Ypt/Rab-GAP domain of gyp1p"/>
    <property type="match status" value="1"/>
</dbReference>
<dbReference type="GO" id="GO:0006888">
    <property type="term" value="P:endoplasmic reticulum to Golgi vesicle-mediated transport"/>
    <property type="evidence" value="ECO:0007669"/>
    <property type="project" value="TreeGrafter"/>
</dbReference>
<reference evidence="5" key="4">
    <citation type="journal article" date="2015" name="PLoS ONE">
        <title>Comprehensive Evaluation of Toxoplasma gondii VEG and Neospora caninum LIV Genomes with Tachyzoite Stage Transcriptome and Proteome Defines Novel Transcript Features.</title>
        <authorList>
            <person name="Ramaprasad A."/>
            <person name="Mourier T."/>
            <person name="Naeem R."/>
            <person name="Malas T.B."/>
            <person name="Moussa E."/>
            <person name="Panigrahi A."/>
            <person name="Vermont S.J."/>
            <person name="Otto T.D."/>
            <person name="Wastling J."/>
            <person name="Pain A."/>
        </authorList>
    </citation>
    <scope>NUCLEOTIDE SEQUENCE</scope>
    <source>
        <strain evidence="5">Liverpool</strain>
    </source>
</reference>
<dbReference type="PANTHER" id="PTHR20913:SF7">
    <property type="entry name" value="RE60063P"/>
    <property type="match status" value="1"/>
</dbReference>
<feature type="compositionally biased region" description="Basic residues" evidence="2">
    <location>
        <begin position="1092"/>
        <end position="1109"/>
    </location>
</feature>
<feature type="region of interest" description="Disordered" evidence="2">
    <location>
        <begin position="1404"/>
        <end position="1486"/>
    </location>
</feature>
<feature type="compositionally biased region" description="Acidic residues" evidence="2">
    <location>
        <begin position="157"/>
        <end position="174"/>
    </location>
</feature>
<feature type="compositionally biased region" description="Basic and acidic residues" evidence="2">
    <location>
        <begin position="7"/>
        <end position="16"/>
    </location>
</feature>
<dbReference type="EMBL" id="LN714485">
    <property type="protein sequence ID" value="CEL69166.1"/>
    <property type="molecule type" value="Genomic_DNA"/>
</dbReference>
<name>F0VK53_NEOCL</name>
<dbReference type="InterPro" id="IPR035969">
    <property type="entry name" value="Rab-GAP_TBC_sf"/>
</dbReference>
<evidence type="ECO:0000313" key="4">
    <source>
        <dbReference type="EMBL" id="CBZ54454.1"/>
    </source>
</evidence>
<feature type="compositionally biased region" description="Basic and acidic residues" evidence="2">
    <location>
        <begin position="538"/>
        <end position="548"/>
    </location>
</feature>
<dbReference type="eggNOG" id="ENOG502SAJ6">
    <property type="taxonomic scope" value="Eukaryota"/>
</dbReference>
<evidence type="ECO:0000256" key="2">
    <source>
        <dbReference type="SAM" id="MobiDB-lite"/>
    </source>
</evidence>
<keyword evidence="3" id="KW-0812">Transmembrane</keyword>
<reference evidence="4" key="2">
    <citation type="submission" date="2011-03" db="EMBL/GenBank/DDBJ databases">
        <title>Comparative genomics and transcriptomics of Neospora caninum and Toxoplasma gondii.</title>
        <authorList>
            <person name="Reid A.J."/>
            <person name="Sohal A."/>
            <person name="Harris D."/>
            <person name="Quail M."/>
            <person name="Sanders M."/>
            <person name="Berriman M."/>
            <person name="Wastling J.M."/>
            <person name="Pain A."/>
        </authorList>
    </citation>
    <scope>NUCLEOTIDE SEQUENCE</scope>
    <source>
        <strain evidence="4">Liverpool</strain>
    </source>
</reference>
<evidence type="ECO:0000256" key="3">
    <source>
        <dbReference type="SAM" id="Phobius"/>
    </source>
</evidence>
<dbReference type="InterPro" id="IPR045913">
    <property type="entry name" value="TBC20/Gyp8-like"/>
</dbReference>
<feature type="compositionally biased region" description="Basic and acidic residues" evidence="2">
    <location>
        <begin position="1160"/>
        <end position="1198"/>
    </location>
</feature>
<feature type="region of interest" description="Disordered" evidence="2">
    <location>
        <begin position="1"/>
        <end position="33"/>
    </location>
</feature>
<feature type="region of interest" description="Disordered" evidence="2">
    <location>
        <begin position="937"/>
        <end position="961"/>
    </location>
</feature>
<gene>
    <name evidence="5" type="ORF">BN1204_048830</name>
    <name evidence="4" type="ORF">NCLIV_048830</name>
</gene>
<evidence type="ECO:0000313" key="6">
    <source>
        <dbReference type="Proteomes" id="UP000007494"/>
    </source>
</evidence>
<feature type="transmembrane region" description="Helical" evidence="3">
    <location>
        <begin position="1543"/>
        <end position="1561"/>
    </location>
</feature>
<reference evidence="4" key="1">
    <citation type="submission" date="2011-02" db="EMBL/GenBank/DDBJ databases">
        <authorList>
            <person name="Aslett M."/>
        </authorList>
    </citation>
    <scope>NUCLEOTIDE SEQUENCE</scope>
    <source>
        <strain evidence="4">Liverpool</strain>
    </source>
</reference>
<feature type="region of interest" description="Disordered" evidence="2">
    <location>
        <begin position="1503"/>
        <end position="1527"/>
    </location>
</feature>
<dbReference type="GO" id="GO:0005096">
    <property type="term" value="F:GTPase activator activity"/>
    <property type="evidence" value="ECO:0007669"/>
    <property type="project" value="UniProtKB-KW"/>
</dbReference>
<feature type="compositionally biased region" description="Basic and acidic residues" evidence="2">
    <location>
        <begin position="798"/>
        <end position="816"/>
    </location>
</feature>
<feature type="compositionally biased region" description="Basic and acidic residues" evidence="2">
    <location>
        <begin position="562"/>
        <end position="577"/>
    </location>
</feature>
<sequence>MAGTDAGEAKAGKAREFGALTGAETGTSTAPATSVCERVRRLAEVREEGVLVSPERFRECAAQASREVAACVGQDRRAAPLGSSSEQRRGPARSAGVGRRRLFELLEAVAFDREGFLCSAFRAVLFPILTGCASPSPTALRLVAFLRARQLAVRSEDSEEEKDLEEENDLEELAADGCEERRRLGMQREKSREKGELGKRRDAARTARGDCARARPATEGECGSSAEPPSAREESDGSAGEAKPRVPTHVQGGQRRHDGTTKDSPQRGEGSDAAAESSPGRETLDGSLRAELYRQTLAALHVYSRLVSPPVDPLRAAQRHGEDAGSDRPAACTDGERLAGQEAGLSRRLRQAAGEAEGAAMLLFLLQGNPETSGVFSPRSAVEPHAGARAGVEQLSAESERSAEACGRDGADEDASQQVLAALQAAGVKRSVWDLSPLVEKLKASASFRTPAGGAARGSPWEQEGELVSPEEKMQVAKDVARSMQQWRLGEAPSRDAGATGATGGEGRECVDQAPLASFRGGGVPGASTSATLAGFAEDQRSSADARQAEAPGAASAVGEVRGARGESRDEAAEGRGDATCLRDTLETILLAVVARHSGRLFYTQGMHDVAAALLLLLFNAGRFLLCVAWQRRVSPPRKAARLPSGPRSCPRRLSLASSPSASPEGRSAFPLSDSVRFERSSLCTLRRMRAPTFRAFLAKHHALSGHLADVAFSLTERLCVFHLCDFFAASLDAALLPWLAMLSLILRRLDSAVHAVFRATAPAGRDESRPWPAASADDRSSDEAPDGARSGDAGDAGDARSREKTEGEDREKGEDGAESTDEEDPHAPCSTGAELQPCTSWLITIFAHSFSSFPGLCRVLDCSLAAHPLFPLYFAATVLSRQRTLIFREFEEALASPLAGRLPLAVAQILGAPGRLDGERLARVIVAAERGRRRAERRGRGHVDGSRGARQVGEAANGVDTAERAAGKETLLETLRAHVGDDIYARLHGLIQNIDFDALPLNEVLRDTYRALRVAVPPETVLREAKRLRIRLPPFSPVYNFPYPWMREETDVAWQTSGTVDSSVLARPASPPGFAAAASLPSAGHVTGIARRRAGSARRPQKKRKTCSARKEAREDREITAGRDAGADACVLQTAHSLDYSASVLKHLPLPAHLASLREEAKAEKAKEEEAHEAAHAETKRLRTGEAERLAKSDAGERLSPLFPAERRGGCASTQTELQPVSTSNRKKKKPQKPFSRSSPASSALSLSASPLSACLSSSSSLASAACAASRSSALREGGGRGDSQTEGSRCAPRSTVPPVYLYVPVRPSSRSKSPGKAGRSRRASAPFYPSRWRSVARVEALAKRESRPDHTEATRGLWAGAARLLLAVFRTFLAHQLRWGRRLLAFFRRFLGTLALQSGKVNREGDGERLSLQGGRSEERAVAATKQGGGAREEELGEGCSSLASRSRGKARRRHMPVHMLNGPARDERAVQARRGSAVGEPPQGSGFFFRLRFVWPRGERSRTETRESPNPDESETSAQTNQKGKNAAQSVSVLSFPTSLLSLGLLGALCLLVAILHLQDMSLSRASLSSSLRHFVRLFLPR</sequence>
<feature type="region of interest" description="Disordered" evidence="2">
    <location>
        <begin position="1092"/>
        <end position="1121"/>
    </location>
</feature>
<keyword evidence="1" id="KW-0343">GTPase activation</keyword>
<dbReference type="EMBL" id="FR823391">
    <property type="protein sequence ID" value="CBZ54454.1"/>
    <property type="molecule type" value="Genomic_DNA"/>
</dbReference>
<feature type="region of interest" description="Disordered" evidence="2">
    <location>
        <begin position="489"/>
        <end position="509"/>
    </location>
</feature>
<feature type="compositionally biased region" description="Basic and acidic residues" evidence="2">
    <location>
        <begin position="255"/>
        <end position="270"/>
    </location>
</feature>
<dbReference type="GeneID" id="13442385"/>
<feature type="region of interest" description="Disordered" evidence="2">
    <location>
        <begin position="1160"/>
        <end position="1245"/>
    </location>
</feature>
<keyword evidence="6" id="KW-1185">Reference proteome</keyword>
<dbReference type="InParanoid" id="F0VK53"/>
<dbReference type="OrthoDB" id="333860at2759"/>
<feature type="compositionally biased region" description="Basic and acidic residues" evidence="2">
    <location>
        <begin position="1503"/>
        <end position="1512"/>
    </location>
</feature>
<dbReference type="PANTHER" id="PTHR20913">
    <property type="entry name" value="TBC1 DOMAIN FAMILY MEMBER 20/GTPASE"/>
    <property type="match status" value="1"/>
</dbReference>
<dbReference type="RefSeq" id="XP_003884484.1">
    <property type="nucleotide sequence ID" value="XM_003884435.1"/>
</dbReference>
<protein>
    <recommendedName>
        <fullName evidence="7">Transmembrane protein</fullName>
    </recommendedName>
</protein>
<dbReference type="VEuPathDB" id="ToxoDB:NCLIV_048830"/>
<feature type="region of interest" description="Disordered" evidence="2">
    <location>
        <begin position="450"/>
        <end position="470"/>
    </location>
</feature>
<feature type="region of interest" description="Disordered" evidence="2">
    <location>
        <begin position="765"/>
        <end position="832"/>
    </location>
</feature>
<feature type="compositionally biased region" description="Polar residues" evidence="2">
    <location>
        <begin position="1213"/>
        <end position="1225"/>
    </location>
</feature>
<dbReference type="Gene3D" id="1.10.472.80">
    <property type="entry name" value="Ypt/Rab-GAP domain of gyp1p, domain 3"/>
    <property type="match status" value="1"/>
</dbReference>
<feature type="region of interest" description="Disordered" evidence="2">
    <location>
        <begin position="1307"/>
        <end position="1327"/>
    </location>
</feature>
<dbReference type="GO" id="GO:0005789">
    <property type="term" value="C:endoplasmic reticulum membrane"/>
    <property type="evidence" value="ECO:0007669"/>
    <property type="project" value="TreeGrafter"/>
</dbReference>
<reference evidence="6" key="3">
    <citation type="journal article" date="2012" name="PLoS Pathog.">
        <title>Comparative genomics of the apicomplexan parasites Toxoplasma gondii and Neospora caninum: Coccidia differing in host range and transmission strategy.</title>
        <authorList>
            <person name="Reid A.J."/>
            <person name="Vermont S.J."/>
            <person name="Cotton J.A."/>
            <person name="Harris D."/>
            <person name="Hill-Cawthorne G.A."/>
            <person name="Konen-Waisman S."/>
            <person name="Latham S.M."/>
            <person name="Mourier T."/>
            <person name="Norton R."/>
            <person name="Quail M.A."/>
            <person name="Sanders M."/>
            <person name="Shanmugam D."/>
            <person name="Sohal A."/>
            <person name="Wasmuth J.D."/>
            <person name="Brunk B."/>
            <person name="Grigg M.E."/>
            <person name="Howard J.C."/>
            <person name="Parkinson J."/>
            <person name="Roos D.S."/>
            <person name="Trees A.J."/>
            <person name="Berriman M."/>
            <person name="Pain A."/>
            <person name="Wastling J.M."/>
        </authorList>
    </citation>
    <scope>NUCLEOTIDE SEQUENCE [LARGE SCALE GENOMIC DNA]</scope>
    <source>
        <strain evidence="6">Liverpool</strain>
    </source>
</reference>
<keyword evidence="3" id="KW-1133">Transmembrane helix</keyword>
<dbReference type="OMA" id="QPCTSWL"/>
<feature type="compositionally biased region" description="Basic and acidic residues" evidence="2">
    <location>
        <begin position="178"/>
        <end position="218"/>
    </location>
</feature>
<evidence type="ECO:0000256" key="1">
    <source>
        <dbReference type="ARBA" id="ARBA00022468"/>
    </source>
</evidence>
<dbReference type="Proteomes" id="UP000007494">
    <property type="component" value="Chromosome X"/>
</dbReference>
<evidence type="ECO:0008006" key="7">
    <source>
        <dbReference type="Google" id="ProtNLM"/>
    </source>
</evidence>